<dbReference type="AlphaFoldDB" id="A0A259TXV7"/>
<evidence type="ECO:0000313" key="3">
    <source>
        <dbReference type="Proteomes" id="UP000216446"/>
    </source>
</evidence>
<keyword evidence="3" id="KW-1185">Reference proteome</keyword>
<sequence length="190" mass="19380">MTRFHPLALFALLALGTSAQAQVDIRATASVGFAALNSASGLGPSVGLEFWRPLGGGRLIGAARLGATAVDRNAIAEGYAYNASLESCTDTASGADVDAYLCNPSGMSGNEFLGAYSAEVAFAPGRLPLALGAGVRYAEEMDAVVGKGTVARPFATVLFYAPLGPQLRLMARARGGIDLAEAHAGLAITF</sequence>
<dbReference type="EMBL" id="MQWB01000001">
    <property type="protein sequence ID" value="OZC02541.1"/>
    <property type="molecule type" value="Genomic_DNA"/>
</dbReference>
<comment type="caution">
    <text evidence="2">The sequence shown here is derived from an EMBL/GenBank/DDBJ whole genome shotgun (WGS) entry which is preliminary data.</text>
</comment>
<accession>A0A259TXV7</accession>
<keyword evidence="1" id="KW-0732">Signal</keyword>
<evidence type="ECO:0000313" key="2">
    <source>
        <dbReference type="EMBL" id="OZC02541.1"/>
    </source>
</evidence>
<evidence type="ECO:0000256" key="1">
    <source>
        <dbReference type="SAM" id="SignalP"/>
    </source>
</evidence>
<feature type="chain" id="PRO_5012107686" description="Outer membrane protein beta-barrel domain-containing protein" evidence="1">
    <location>
        <begin position="22"/>
        <end position="190"/>
    </location>
</feature>
<feature type="signal peptide" evidence="1">
    <location>
        <begin position="1"/>
        <end position="21"/>
    </location>
</feature>
<dbReference type="RefSeq" id="WP_094546910.1">
    <property type="nucleotide sequence ID" value="NZ_MQWB01000001.1"/>
</dbReference>
<evidence type="ECO:0008006" key="4">
    <source>
        <dbReference type="Google" id="ProtNLM"/>
    </source>
</evidence>
<dbReference type="InParanoid" id="A0A259TXV7"/>
<reference evidence="2 3" key="1">
    <citation type="submission" date="2016-11" db="EMBL/GenBank/DDBJ databases">
        <title>Study of marine rhodopsin-containing bacteria.</title>
        <authorList>
            <person name="Yoshizawa S."/>
            <person name="Kumagai Y."/>
            <person name="Kogure K."/>
        </authorList>
    </citation>
    <scope>NUCLEOTIDE SEQUENCE [LARGE SCALE GENOMIC DNA]</scope>
    <source>
        <strain evidence="2 3">SG-29</strain>
    </source>
</reference>
<organism evidence="2 3">
    <name type="scientific">Rubricoccus marinus</name>
    <dbReference type="NCBI Taxonomy" id="716817"/>
    <lineage>
        <taxon>Bacteria</taxon>
        <taxon>Pseudomonadati</taxon>
        <taxon>Rhodothermota</taxon>
        <taxon>Rhodothermia</taxon>
        <taxon>Rhodothermales</taxon>
        <taxon>Rubricoccaceae</taxon>
        <taxon>Rubricoccus</taxon>
    </lineage>
</organism>
<dbReference type="Proteomes" id="UP000216446">
    <property type="component" value="Unassembled WGS sequence"/>
</dbReference>
<protein>
    <recommendedName>
        <fullName evidence="4">Outer membrane protein beta-barrel domain-containing protein</fullName>
    </recommendedName>
</protein>
<proteinExistence type="predicted"/>
<name>A0A259TXV7_9BACT</name>
<gene>
    <name evidence="2" type="ORF">BSZ36_05855</name>
</gene>